<evidence type="ECO:0000313" key="2">
    <source>
        <dbReference type="WBParaSite" id="RSKR_0000931700.1"/>
    </source>
</evidence>
<dbReference type="WBParaSite" id="RSKR_0000931700.1">
    <property type="protein sequence ID" value="RSKR_0000931700.1"/>
    <property type="gene ID" value="RSKR_0000931700"/>
</dbReference>
<dbReference type="Proteomes" id="UP000095286">
    <property type="component" value="Unplaced"/>
</dbReference>
<sequence length="1346" mass="150940">MGMAPSTARDNDEMVDNLISTGTITTKKVELAFRLVDRKNFYPPTFRTTAYNDQAWKAPDTEPLKLHLSAPGVYGATVEALGMKKGLCFLNVGSGTGYLSTVVGFILGRTGTNHAIEINEDVVKYALDRLQETRQLKALDVYEWCPPVFCVGSVFNVDVQANVNKYDRIYIGANVPTTHKLYFMKFLKIGGVAVMPLSLGLYKVKKIDEKTFNFVCIQSVSFANLVMDESEDPEKVVSLPPIMPLILATICKDKIRSVIRQHIEPTAALKMIIKTDKNDPSLRLERPLRRNHLRAREAFLELANENNNFLENRNGPFVLINQRIAGEGPVNVTINLNDEGVPIHDPFVDERDQGNEVVNMDNEMLDMMQNVGLHIRLRSPTPDPRTNNENDDTGMSDDTVASGRGGNRNASLYRGSQDGAGGSRDGLPKTAETPKPVNHLTIFSDDESDGGGGPDEDRRGAAVRSTMNERTTGLARRFRDQMRHLREDRQPQTDPNNRLLTRTEVQENRRRMRTQNRDQIVPLGTTRRDIIPTPTPSLAATAVTARFAAEHAALESDFNSIRETHPLRPSTGRSSRRRVQTTQLNGDTHHDPQSRIVLRQERNLRHSFDSLIQERNSSNDNLTACREALNASRRSLVLGPRQLRHQQEFVELDRQVREIRAERQMALDRSPSHFSVTDPSDAFITSYRERYIGLIDNLARRVRLLSTQFRGLLRMIRSTREQIVERVDPPAEGEEEPSRSRNNDMLGRPIETTPIPEEDDDYTELFRNPDMDPNFDMRSYTRMLTAAIQEAEVTQAPTTRSMRDRDGVRRTVYASASTSTANGTSTFTVTDNFNQTRNNTAFPRSIRVDELDTFRDPNQQREHTPAVQETEGRGSSSGETSNMENIIDSLFNEANSDNSSNEDDSDDDGPQPAKRRKTGVVESQAGPSSSSFISQIRSSLLEDRQANGTSTQTPPPATRMTVRTSTLMYPNVIERSRAIPDFNTSADAFLHSLATTAADQRARQLREIRSSIPPQIGSGPLTEELRRAAEEVYRVAEEGVSPSLGEYRRSGEGRGAAESRLGAAPARVNPAPRPPTLPQPQIAVRRMGDRNAEVFRQFLSGRGGQGHRPIRIPIETRPPQAEEFDFYQDMEPFANTNNFEPTDPRFLALTHQTREFMSVGGNFGNEDRQNRAAIERTRDRLYNHRNRVAHDYMTFPGGVLRREGGAARSILAARNAEANAIRIHNIANNAQFNIMGGTNGPEEDEGAHFRRRSYVRDANGLRETIRYPIVLNPNRAEPAPDGRGNVPGRRHDVNAPDGSEAINTDEQAARNLQENSLARFSQNFQMALAETCASPLLLNFIRNGYN</sequence>
<reference evidence="2" key="1">
    <citation type="submission" date="2016-11" db="UniProtKB">
        <authorList>
            <consortium name="WormBaseParasite"/>
        </authorList>
    </citation>
    <scope>IDENTIFICATION</scope>
    <source>
        <strain evidence="2">KR3021</strain>
    </source>
</reference>
<organism evidence="1 2">
    <name type="scientific">Rhabditophanes sp. KR3021</name>
    <dbReference type="NCBI Taxonomy" id="114890"/>
    <lineage>
        <taxon>Eukaryota</taxon>
        <taxon>Metazoa</taxon>
        <taxon>Ecdysozoa</taxon>
        <taxon>Nematoda</taxon>
        <taxon>Chromadorea</taxon>
        <taxon>Rhabditida</taxon>
        <taxon>Tylenchina</taxon>
        <taxon>Panagrolaimomorpha</taxon>
        <taxon>Strongyloidoidea</taxon>
        <taxon>Alloionematidae</taxon>
        <taxon>Rhabditophanes</taxon>
    </lineage>
</organism>
<name>A0AC35UAU0_9BILA</name>
<evidence type="ECO:0000313" key="1">
    <source>
        <dbReference type="Proteomes" id="UP000095286"/>
    </source>
</evidence>
<protein>
    <submittedName>
        <fullName evidence="2">Protein-L-isoaspartate O-methyltransferase domain-containing protein 1</fullName>
    </submittedName>
</protein>
<accession>A0AC35UAU0</accession>
<proteinExistence type="predicted"/>